<gene>
    <name evidence="3" type="ORF">ENM42_00080</name>
</gene>
<dbReference type="InterPro" id="IPR002818">
    <property type="entry name" value="DJ-1/PfpI"/>
</dbReference>
<sequence>MKAAVLAGPEFEDLELFYPVIRLREEGFEVDVIGPEKKIYKGKHGIEIEASKSIDEAKPEEYDCLVIPGGWAPDRLRRDSRVVTFVSKFFNTGKPVAAICHGPQLLISAKVLKGYRLTSAAAVKDDVENAGGIYEDKPVVVDRNLITSRYPSDLHVFVKALISAVKK</sequence>
<organism evidence="3">
    <name type="scientific">Caldiarchaeum subterraneum</name>
    <dbReference type="NCBI Taxonomy" id="311458"/>
    <lineage>
        <taxon>Archaea</taxon>
        <taxon>Nitrososphaerota</taxon>
        <taxon>Candidatus Caldarchaeales</taxon>
        <taxon>Candidatus Caldarchaeaceae</taxon>
        <taxon>Candidatus Caldarchaeum</taxon>
    </lineage>
</organism>
<dbReference type="NCBIfam" id="TIGR01382">
    <property type="entry name" value="PfpI"/>
    <property type="match status" value="1"/>
</dbReference>
<dbReference type="PROSITE" id="PS51276">
    <property type="entry name" value="PEPTIDASE_C56_PFPI"/>
    <property type="match status" value="1"/>
</dbReference>
<dbReference type="InterPro" id="IPR006286">
    <property type="entry name" value="C56_PfpI-like"/>
</dbReference>
<comment type="caution">
    <text evidence="3">The sequence shown here is derived from an EMBL/GenBank/DDBJ whole genome shotgun (WGS) entry which is preliminary data.</text>
</comment>
<dbReference type="Pfam" id="PF01965">
    <property type="entry name" value="DJ-1_PfpI"/>
    <property type="match status" value="1"/>
</dbReference>
<keyword evidence="3" id="KW-0315">Glutamine amidotransferase</keyword>
<evidence type="ECO:0000256" key="1">
    <source>
        <dbReference type="ARBA" id="ARBA00008542"/>
    </source>
</evidence>
<reference evidence="3" key="1">
    <citation type="journal article" date="2020" name="mSystems">
        <title>Genome- and Community-Level Interaction Insights into Carbon Utilization and Element Cycling Functions of Hydrothermarchaeota in Hydrothermal Sediment.</title>
        <authorList>
            <person name="Zhou Z."/>
            <person name="Liu Y."/>
            <person name="Xu W."/>
            <person name="Pan J."/>
            <person name="Luo Z.H."/>
            <person name="Li M."/>
        </authorList>
    </citation>
    <scope>NUCLEOTIDE SEQUENCE [LARGE SCALE GENOMIC DNA]</scope>
    <source>
        <strain evidence="3">SpSt-1084</strain>
    </source>
</reference>
<comment type="similarity">
    <text evidence="1">Belongs to the peptidase C56 family.</text>
</comment>
<proteinExistence type="inferred from homology"/>
<dbReference type="AlphaFoldDB" id="A0A7C5U930"/>
<dbReference type="CDD" id="cd03134">
    <property type="entry name" value="GATase1_PfpI_like"/>
    <property type="match status" value="1"/>
</dbReference>
<dbReference type="EMBL" id="DRXS01000004">
    <property type="protein sequence ID" value="HHR40206.1"/>
    <property type="molecule type" value="Genomic_DNA"/>
</dbReference>
<dbReference type="PANTHER" id="PTHR42733">
    <property type="entry name" value="DJ-1 PROTEIN"/>
    <property type="match status" value="1"/>
</dbReference>
<feature type="domain" description="DJ-1/PfpI" evidence="2">
    <location>
        <begin position="1"/>
        <end position="163"/>
    </location>
</feature>
<dbReference type="SUPFAM" id="SSF52317">
    <property type="entry name" value="Class I glutamine amidotransferase-like"/>
    <property type="match status" value="1"/>
</dbReference>
<evidence type="ECO:0000259" key="2">
    <source>
        <dbReference type="Pfam" id="PF01965"/>
    </source>
</evidence>
<keyword evidence="3" id="KW-0808">Transferase</keyword>
<dbReference type="Gene3D" id="3.40.50.880">
    <property type="match status" value="1"/>
</dbReference>
<dbReference type="InterPro" id="IPR029062">
    <property type="entry name" value="Class_I_gatase-like"/>
</dbReference>
<name>A0A7C5U930_CALS0</name>
<evidence type="ECO:0000313" key="3">
    <source>
        <dbReference type="EMBL" id="HHR40206.1"/>
    </source>
</evidence>
<protein>
    <submittedName>
        <fullName evidence="3">Type 1 glutamine amidotransferase</fullName>
    </submittedName>
</protein>
<dbReference type="GO" id="GO:0016740">
    <property type="term" value="F:transferase activity"/>
    <property type="evidence" value="ECO:0007669"/>
    <property type="project" value="UniProtKB-KW"/>
</dbReference>
<accession>A0A7C5U930</accession>